<evidence type="ECO:0000313" key="2">
    <source>
        <dbReference type="Proteomes" id="UP001234297"/>
    </source>
</evidence>
<proteinExistence type="predicted"/>
<dbReference type="EMBL" id="CM056812">
    <property type="protein sequence ID" value="KAJ8617076.1"/>
    <property type="molecule type" value="Genomic_DNA"/>
</dbReference>
<protein>
    <submittedName>
        <fullName evidence="1">Uncharacterized protein</fullName>
    </submittedName>
</protein>
<accession>A0ACC2K7U0</accession>
<sequence length="76" mass="8168">MVIGRRGGDEAARGVRGGSGERERNEGGGLLRTWNEKGKEVSLGTTNEGCIHHLLRTGNREDTAAGRVQLLQISIL</sequence>
<name>A0ACC2K7U0_PERAE</name>
<gene>
    <name evidence="1" type="ORF">MRB53_013262</name>
</gene>
<organism evidence="1 2">
    <name type="scientific">Persea americana</name>
    <name type="common">Avocado</name>
    <dbReference type="NCBI Taxonomy" id="3435"/>
    <lineage>
        <taxon>Eukaryota</taxon>
        <taxon>Viridiplantae</taxon>
        <taxon>Streptophyta</taxon>
        <taxon>Embryophyta</taxon>
        <taxon>Tracheophyta</taxon>
        <taxon>Spermatophyta</taxon>
        <taxon>Magnoliopsida</taxon>
        <taxon>Magnoliidae</taxon>
        <taxon>Laurales</taxon>
        <taxon>Lauraceae</taxon>
        <taxon>Persea</taxon>
    </lineage>
</organism>
<reference evidence="1 2" key="1">
    <citation type="journal article" date="2022" name="Hortic Res">
        <title>A haplotype resolved chromosomal level avocado genome allows analysis of novel avocado genes.</title>
        <authorList>
            <person name="Nath O."/>
            <person name="Fletcher S.J."/>
            <person name="Hayward A."/>
            <person name="Shaw L.M."/>
            <person name="Masouleh A.K."/>
            <person name="Furtado A."/>
            <person name="Henry R.J."/>
            <person name="Mitter N."/>
        </authorList>
    </citation>
    <scope>NUCLEOTIDE SEQUENCE [LARGE SCALE GENOMIC DNA]</scope>
    <source>
        <strain evidence="2">cv. Hass</strain>
    </source>
</reference>
<keyword evidence="2" id="KW-1185">Reference proteome</keyword>
<comment type="caution">
    <text evidence="1">The sequence shown here is derived from an EMBL/GenBank/DDBJ whole genome shotgun (WGS) entry which is preliminary data.</text>
</comment>
<dbReference type="Proteomes" id="UP001234297">
    <property type="component" value="Chromosome 4"/>
</dbReference>
<evidence type="ECO:0000313" key="1">
    <source>
        <dbReference type="EMBL" id="KAJ8617076.1"/>
    </source>
</evidence>